<accession>X0Y6W4</accession>
<organism evidence="1">
    <name type="scientific">marine sediment metagenome</name>
    <dbReference type="NCBI Taxonomy" id="412755"/>
    <lineage>
        <taxon>unclassified sequences</taxon>
        <taxon>metagenomes</taxon>
        <taxon>ecological metagenomes</taxon>
    </lineage>
</organism>
<evidence type="ECO:0000313" key="1">
    <source>
        <dbReference type="EMBL" id="GAG32631.1"/>
    </source>
</evidence>
<name>X0Y6W4_9ZZZZ</name>
<dbReference type="EMBL" id="BARS01048077">
    <property type="protein sequence ID" value="GAG32631.1"/>
    <property type="molecule type" value="Genomic_DNA"/>
</dbReference>
<dbReference type="AlphaFoldDB" id="X0Y6W4"/>
<reference evidence="1" key="1">
    <citation type="journal article" date="2014" name="Front. Microbiol.">
        <title>High frequency of phylogenetically diverse reductive dehalogenase-homologous genes in deep subseafloor sedimentary metagenomes.</title>
        <authorList>
            <person name="Kawai M."/>
            <person name="Futagami T."/>
            <person name="Toyoda A."/>
            <person name="Takaki Y."/>
            <person name="Nishi S."/>
            <person name="Hori S."/>
            <person name="Arai W."/>
            <person name="Tsubouchi T."/>
            <person name="Morono Y."/>
            <person name="Uchiyama I."/>
            <person name="Ito T."/>
            <person name="Fujiyama A."/>
            <person name="Inagaki F."/>
            <person name="Takami H."/>
        </authorList>
    </citation>
    <scope>NUCLEOTIDE SEQUENCE</scope>
    <source>
        <strain evidence="1">Expedition CK06-06</strain>
    </source>
</reference>
<proteinExistence type="predicted"/>
<protein>
    <submittedName>
        <fullName evidence="1">Uncharacterized protein</fullName>
    </submittedName>
</protein>
<gene>
    <name evidence="1" type="ORF">S01H1_72128</name>
</gene>
<comment type="caution">
    <text evidence="1">The sequence shown here is derived from an EMBL/GenBank/DDBJ whole genome shotgun (WGS) entry which is preliminary data.</text>
</comment>
<sequence>MRREYQIVGRKGSAALRQFLAREGAALVPMMELLEAKEGMARLRTQIEWLERTHPKAAASLREGLEETFTINHLGLSPMLRKCLATTNVIESSLSGVEGRTGRVTRWRSGEMALRWAGAAALETERNFRNIIGHEDLWMLKAVLDEGRPLSDEPEIPVDNGRLAA</sequence>